<dbReference type="Proteomes" id="UP000053593">
    <property type="component" value="Unassembled WGS sequence"/>
</dbReference>
<proteinExistence type="predicted"/>
<reference evidence="1 2" key="1">
    <citation type="submission" date="2014-04" db="EMBL/GenBank/DDBJ databases">
        <title>Evolutionary Origins and Diversification of the Mycorrhizal Mutualists.</title>
        <authorList>
            <consortium name="DOE Joint Genome Institute"/>
            <consortium name="Mycorrhizal Genomics Consortium"/>
            <person name="Kohler A."/>
            <person name="Kuo A."/>
            <person name="Nagy L.G."/>
            <person name="Floudas D."/>
            <person name="Copeland A."/>
            <person name="Barry K.W."/>
            <person name="Cichocki N."/>
            <person name="Veneault-Fourrey C."/>
            <person name="LaButti K."/>
            <person name="Lindquist E.A."/>
            <person name="Lipzen A."/>
            <person name="Lundell T."/>
            <person name="Morin E."/>
            <person name="Murat C."/>
            <person name="Riley R."/>
            <person name="Ohm R."/>
            <person name="Sun H."/>
            <person name="Tunlid A."/>
            <person name="Henrissat B."/>
            <person name="Grigoriev I.V."/>
            <person name="Hibbett D.S."/>
            <person name="Martin F."/>
        </authorList>
    </citation>
    <scope>NUCLEOTIDE SEQUENCE [LARGE SCALE GENOMIC DNA]</scope>
    <source>
        <strain evidence="1 2">FD-317 M1</strain>
    </source>
</reference>
<dbReference type="Gene3D" id="3.40.50.300">
    <property type="entry name" value="P-loop containing nucleotide triphosphate hydrolases"/>
    <property type="match status" value="1"/>
</dbReference>
<dbReference type="HOGENOM" id="CLU_161528_1_0_1"/>
<feature type="non-terminal residue" evidence="1">
    <location>
        <position position="1"/>
    </location>
</feature>
<evidence type="ECO:0000313" key="1">
    <source>
        <dbReference type="EMBL" id="KIK53458.1"/>
    </source>
</evidence>
<keyword evidence="2" id="KW-1185">Reference proteome</keyword>
<gene>
    <name evidence="1" type="ORF">GYMLUDRAFT_114128</name>
</gene>
<dbReference type="AlphaFoldDB" id="A0A0D0CEP8"/>
<name>A0A0D0CEP8_9AGAR</name>
<evidence type="ECO:0000313" key="2">
    <source>
        <dbReference type="Proteomes" id="UP000053593"/>
    </source>
</evidence>
<accession>A0A0D0CEP8</accession>
<organism evidence="1 2">
    <name type="scientific">Collybiopsis luxurians FD-317 M1</name>
    <dbReference type="NCBI Taxonomy" id="944289"/>
    <lineage>
        <taxon>Eukaryota</taxon>
        <taxon>Fungi</taxon>
        <taxon>Dikarya</taxon>
        <taxon>Basidiomycota</taxon>
        <taxon>Agaricomycotina</taxon>
        <taxon>Agaricomycetes</taxon>
        <taxon>Agaricomycetidae</taxon>
        <taxon>Agaricales</taxon>
        <taxon>Marasmiineae</taxon>
        <taxon>Omphalotaceae</taxon>
        <taxon>Collybiopsis</taxon>
        <taxon>Collybiopsis luxurians</taxon>
    </lineage>
</organism>
<dbReference type="EMBL" id="KN834829">
    <property type="protein sequence ID" value="KIK53458.1"/>
    <property type="molecule type" value="Genomic_DNA"/>
</dbReference>
<dbReference type="OrthoDB" id="432234at2759"/>
<evidence type="ECO:0008006" key="3">
    <source>
        <dbReference type="Google" id="ProtNLM"/>
    </source>
</evidence>
<protein>
    <recommendedName>
        <fullName evidence="3">ATP-dependent DNA helicase</fullName>
    </recommendedName>
</protein>
<dbReference type="InterPro" id="IPR027417">
    <property type="entry name" value="P-loop_NTPase"/>
</dbReference>
<sequence length="72" mass="7835">ERTFRIVVQHAGISCSDPLRMYRGGMGGTGKSQVISTLLHFFSANNCCFVIVVTAPTRNAAALLNGSMYHFL</sequence>
<feature type="non-terminal residue" evidence="1">
    <location>
        <position position="72"/>
    </location>
</feature>